<sequence>MTQVTKLSKLHYYSDGDIIIIVGKTKFLLHKTIIGLASKVFQDMFSCASPFTNEIPEITLEDESPIIFEELISYIYPDTYVSINWNNVSEFLRIADKYIMESILMASKAFLEREFRKNPLPALRMAEQHVFKEIYKESSKLILERFPEFKRSQTFNQLSVATRTALTTKYDEYTNALSKLSKIEFTTGYSHCKECKSESEHNKEISEKFESRVRQVQILPLPLPPTQPSITRKILFEAIGNNMCDKRFMDSQFPRKFKKHFGRFEPLECKKNKKDKDQKYYLFIELSER</sequence>
<evidence type="ECO:0000313" key="2">
    <source>
        <dbReference type="Proteomes" id="UP000789702"/>
    </source>
</evidence>
<proteinExistence type="predicted"/>
<dbReference type="EMBL" id="CAJVPU010001095">
    <property type="protein sequence ID" value="CAG8470938.1"/>
    <property type="molecule type" value="Genomic_DNA"/>
</dbReference>
<evidence type="ECO:0000313" key="1">
    <source>
        <dbReference type="EMBL" id="CAG8470938.1"/>
    </source>
</evidence>
<reference evidence="1" key="1">
    <citation type="submission" date="2021-06" db="EMBL/GenBank/DDBJ databases">
        <authorList>
            <person name="Kallberg Y."/>
            <person name="Tangrot J."/>
            <person name="Rosling A."/>
        </authorList>
    </citation>
    <scope>NUCLEOTIDE SEQUENCE</scope>
    <source>
        <strain evidence="1">IL203A</strain>
    </source>
</reference>
<accession>A0ACA9KFW5</accession>
<protein>
    <submittedName>
        <fullName evidence="1">7414_t:CDS:1</fullName>
    </submittedName>
</protein>
<keyword evidence="2" id="KW-1185">Reference proteome</keyword>
<name>A0ACA9KFW5_9GLOM</name>
<dbReference type="Proteomes" id="UP000789702">
    <property type="component" value="Unassembled WGS sequence"/>
</dbReference>
<comment type="caution">
    <text evidence="1">The sequence shown here is derived from an EMBL/GenBank/DDBJ whole genome shotgun (WGS) entry which is preliminary data.</text>
</comment>
<organism evidence="1 2">
    <name type="scientific">Dentiscutata heterogama</name>
    <dbReference type="NCBI Taxonomy" id="1316150"/>
    <lineage>
        <taxon>Eukaryota</taxon>
        <taxon>Fungi</taxon>
        <taxon>Fungi incertae sedis</taxon>
        <taxon>Mucoromycota</taxon>
        <taxon>Glomeromycotina</taxon>
        <taxon>Glomeromycetes</taxon>
        <taxon>Diversisporales</taxon>
        <taxon>Gigasporaceae</taxon>
        <taxon>Dentiscutata</taxon>
    </lineage>
</organism>
<gene>
    <name evidence="1" type="ORF">DHETER_LOCUS1710</name>
</gene>